<dbReference type="AlphaFoldDB" id="A0A0E0DG40"/>
<accession>A0A0E0DG40</accession>
<dbReference type="Gramene" id="OMERI04G15590.1">
    <property type="protein sequence ID" value="OMERI04G15590.1"/>
    <property type="gene ID" value="OMERI04G15590"/>
</dbReference>
<reference evidence="2" key="1">
    <citation type="submission" date="2015-04" db="UniProtKB">
        <authorList>
            <consortium name="EnsemblPlants"/>
        </authorList>
    </citation>
    <scope>IDENTIFICATION</scope>
</reference>
<feature type="compositionally biased region" description="Basic residues" evidence="1">
    <location>
        <begin position="112"/>
        <end position="126"/>
    </location>
</feature>
<name>A0A0E0DG40_9ORYZ</name>
<evidence type="ECO:0000256" key="1">
    <source>
        <dbReference type="SAM" id="MobiDB-lite"/>
    </source>
</evidence>
<proteinExistence type="predicted"/>
<evidence type="ECO:0000313" key="3">
    <source>
        <dbReference type="Proteomes" id="UP000008021"/>
    </source>
</evidence>
<feature type="region of interest" description="Disordered" evidence="1">
    <location>
        <begin position="91"/>
        <end position="128"/>
    </location>
</feature>
<dbReference type="Proteomes" id="UP000008021">
    <property type="component" value="Chromosome 4"/>
</dbReference>
<dbReference type="HOGENOM" id="CLU_1613448_0_0_1"/>
<dbReference type="EnsemblPlants" id="OMERI04G15590.1">
    <property type="protein sequence ID" value="OMERI04G15590.1"/>
    <property type="gene ID" value="OMERI04G15590"/>
</dbReference>
<evidence type="ECO:0000313" key="2">
    <source>
        <dbReference type="EnsemblPlants" id="OMERI04G15590.1"/>
    </source>
</evidence>
<protein>
    <submittedName>
        <fullName evidence="2">Uncharacterized protein</fullName>
    </submittedName>
</protein>
<reference evidence="2" key="2">
    <citation type="submission" date="2018-05" db="EMBL/GenBank/DDBJ databases">
        <title>OmerRS3 (Oryza meridionalis Reference Sequence Version 3).</title>
        <authorList>
            <person name="Zhang J."/>
            <person name="Kudrna D."/>
            <person name="Lee S."/>
            <person name="Talag J."/>
            <person name="Welchert J."/>
            <person name="Wing R.A."/>
        </authorList>
    </citation>
    <scope>NUCLEOTIDE SEQUENCE [LARGE SCALE GENOMIC DNA]</scope>
    <source>
        <strain evidence="2">cv. OR44</strain>
    </source>
</reference>
<organism evidence="2">
    <name type="scientific">Oryza meridionalis</name>
    <dbReference type="NCBI Taxonomy" id="40149"/>
    <lineage>
        <taxon>Eukaryota</taxon>
        <taxon>Viridiplantae</taxon>
        <taxon>Streptophyta</taxon>
        <taxon>Embryophyta</taxon>
        <taxon>Tracheophyta</taxon>
        <taxon>Spermatophyta</taxon>
        <taxon>Magnoliopsida</taxon>
        <taxon>Liliopsida</taxon>
        <taxon>Poales</taxon>
        <taxon>Poaceae</taxon>
        <taxon>BOP clade</taxon>
        <taxon>Oryzoideae</taxon>
        <taxon>Oryzeae</taxon>
        <taxon>Oryzinae</taxon>
        <taxon>Oryza</taxon>
    </lineage>
</organism>
<keyword evidence="3" id="KW-1185">Reference proteome</keyword>
<sequence>MRGGVGKRGAEHTLMPCSFRLGLRGMGRNPRVPSRPGLIFFRGPCMRSPGPGWGKFSARSTPNPRYRKIVSETIFLFPSRHGARLPRLFTAQGFGGGGRSGRRREIREQHISSRHRSPSRFSRRRSPSLLPRFGFTGCGRGQQPGHQEAEFVCELFCTLIFFLFS</sequence>